<sequence>MLDKYLRMSLDIRGSTGMVDLCGLTLIDGWFEELKRNEDVRMETTNCSVSLSSFMPIPCKGLVDQSKQIWMDSHNGHVTRRAHW</sequence>
<reference evidence="1" key="1">
    <citation type="submission" date="2021-06" db="EMBL/GenBank/DDBJ databases">
        <authorList>
            <person name="Hodson N. C."/>
            <person name="Mongue J. A."/>
            <person name="Jaron S. K."/>
        </authorList>
    </citation>
    <scope>NUCLEOTIDE SEQUENCE</scope>
</reference>
<protein>
    <submittedName>
        <fullName evidence="1">Uncharacterized protein</fullName>
    </submittedName>
</protein>
<accession>A0A8J2L9F8</accession>
<dbReference type="AlphaFoldDB" id="A0A8J2L9F8"/>
<gene>
    <name evidence="1" type="ORF">AFUS01_LOCUS38592</name>
</gene>
<name>A0A8J2L9F8_9HEXA</name>
<comment type="caution">
    <text evidence="1">The sequence shown here is derived from an EMBL/GenBank/DDBJ whole genome shotgun (WGS) entry which is preliminary data.</text>
</comment>
<dbReference type="EMBL" id="CAJVCH010548359">
    <property type="protein sequence ID" value="CAG7828683.1"/>
    <property type="molecule type" value="Genomic_DNA"/>
</dbReference>
<evidence type="ECO:0000313" key="1">
    <source>
        <dbReference type="EMBL" id="CAG7828683.1"/>
    </source>
</evidence>
<keyword evidence="2" id="KW-1185">Reference proteome</keyword>
<evidence type="ECO:0000313" key="2">
    <source>
        <dbReference type="Proteomes" id="UP000708208"/>
    </source>
</evidence>
<organism evidence="1 2">
    <name type="scientific">Allacma fusca</name>
    <dbReference type="NCBI Taxonomy" id="39272"/>
    <lineage>
        <taxon>Eukaryota</taxon>
        <taxon>Metazoa</taxon>
        <taxon>Ecdysozoa</taxon>
        <taxon>Arthropoda</taxon>
        <taxon>Hexapoda</taxon>
        <taxon>Collembola</taxon>
        <taxon>Symphypleona</taxon>
        <taxon>Sminthuridae</taxon>
        <taxon>Allacma</taxon>
    </lineage>
</organism>
<proteinExistence type="predicted"/>
<dbReference type="Proteomes" id="UP000708208">
    <property type="component" value="Unassembled WGS sequence"/>
</dbReference>